<gene>
    <name evidence="6" type="ORF">E8M01_28140</name>
</gene>
<dbReference type="GO" id="GO:0052621">
    <property type="term" value="F:diguanylate cyclase activity"/>
    <property type="evidence" value="ECO:0007669"/>
    <property type="project" value="UniProtKB-EC"/>
</dbReference>
<evidence type="ECO:0000259" key="5">
    <source>
        <dbReference type="PROSITE" id="PS50887"/>
    </source>
</evidence>
<dbReference type="InterPro" id="IPR029787">
    <property type="entry name" value="Nucleotide_cyclase"/>
</dbReference>
<dbReference type="AlphaFoldDB" id="A0A4D7BIW0"/>
<evidence type="ECO:0000313" key="6">
    <source>
        <dbReference type="EMBL" id="QCI67752.1"/>
    </source>
</evidence>
<dbReference type="KEGG" id="pstg:E8M01_28140"/>
<organism evidence="6 7">
    <name type="scientific">Phreatobacter stygius</name>
    <dbReference type="NCBI Taxonomy" id="1940610"/>
    <lineage>
        <taxon>Bacteria</taxon>
        <taxon>Pseudomonadati</taxon>
        <taxon>Pseudomonadota</taxon>
        <taxon>Alphaproteobacteria</taxon>
        <taxon>Hyphomicrobiales</taxon>
        <taxon>Phreatobacteraceae</taxon>
        <taxon>Phreatobacter</taxon>
    </lineage>
</organism>
<keyword evidence="4" id="KW-1133">Transmembrane helix</keyword>
<dbReference type="InterPro" id="IPR050469">
    <property type="entry name" value="Diguanylate_Cyclase"/>
</dbReference>
<dbReference type="InterPro" id="IPR000160">
    <property type="entry name" value="GGDEF_dom"/>
</dbReference>
<dbReference type="Pfam" id="PF22588">
    <property type="entry name" value="dCache_1_like"/>
    <property type="match status" value="1"/>
</dbReference>
<feature type="transmembrane region" description="Helical" evidence="4">
    <location>
        <begin position="294"/>
        <end position="314"/>
    </location>
</feature>
<accession>A0A4D7BIW0</accession>
<feature type="region of interest" description="Disordered" evidence="3">
    <location>
        <begin position="490"/>
        <end position="511"/>
    </location>
</feature>
<name>A0A4D7BIW0_9HYPH</name>
<dbReference type="OrthoDB" id="9814202at2"/>
<keyword evidence="7" id="KW-1185">Reference proteome</keyword>
<dbReference type="GO" id="GO:0005886">
    <property type="term" value="C:plasma membrane"/>
    <property type="evidence" value="ECO:0007669"/>
    <property type="project" value="TreeGrafter"/>
</dbReference>
<dbReference type="CDD" id="cd12914">
    <property type="entry name" value="PDC1_DGC_like"/>
    <property type="match status" value="1"/>
</dbReference>
<dbReference type="EC" id="2.7.7.65" evidence="1"/>
<dbReference type="FunFam" id="3.30.70.270:FF:000001">
    <property type="entry name" value="Diguanylate cyclase domain protein"/>
    <property type="match status" value="1"/>
</dbReference>
<evidence type="ECO:0000256" key="1">
    <source>
        <dbReference type="ARBA" id="ARBA00012528"/>
    </source>
</evidence>
<evidence type="ECO:0000256" key="2">
    <source>
        <dbReference type="ARBA" id="ARBA00034247"/>
    </source>
</evidence>
<dbReference type="Proteomes" id="UP000298781">
    <property type="component" value="Chromosome"/>
</dbReference>
<dbReference type="PROSITE" id="PS51257">
    <property type="entry name" value="PROKAR_LIPOPROTEIN"/>
    <property type="match status" value="1"/>
</dbReference>
<proteinExistence type="predicted"/>
<dbReference type="GO" id="GO:0043709">
    <property type="term" value="P:cell adhesion involved in single-species biofilm formation"/>
    <property type="evidence" value="ECO:0007669"/>
    <property type="project" value="TreeGrafter"/>
</dbReference>
<dbReference type="Pfam" id="PF00990">
    <property type="entry name" value="GGDEF"/>
    <property type="match status" value="1"/>
</dbReference>
<protein>
    <recommendedName>
        <fullName evidence="1">diguanylate cyclase</fullName>
        <ecNumber evidence="1">2.7.7.65</ecNumber>
    </recommendedName>
</protein>
<keyword evidence="4" id="KW-0812">Transmembrane</keyword>
<dbReference type="EMBL" id="CP039690">
    <property type="protein sequence ID" value="QCI67752.1"/>
    <property type="molecule type" value="Genomic_DNA"/>
</dbReference>
<dbReference type="PANTHER" id="PTHR45138:SF9">
    <property type="entry name" value="DIGUANYLATE CYCLASE DGCM-RELATED"/>
    <property type="match status" value="1"/>
</dbReference>
<reference evidence="6 7" key="1">
    <citation type="submission" date="2019-04" db="EMBL/GenBank/DDBJ databases">
        <title>Phreatobacter aquaticus sp. nov.</title>
        <authorList>
            <person name="Choi A."/>
        </authorList>
    </citation>
    <scope>NUCLEOTIDE SEQUENCE [LARGE SCALE GENOMIC DNA]</scope>
    <source>
        <strain evidence="6 7">KCTC 52518</strain>
    </source>
</reference>
<feature type="domain" description="GGDEF" evidence="5">
    <location>
        <begin position="361"/>
        <end position="494"/>
    </location>
</feature>
<dbReference type="GO" id="GO:1902201">
    <property type="term" value="P:negative regulation of bacterial-type flagellum-dependent cell motility"/>
    <property type="evidence" value="ECO:0007669"/>
    <property type="project" value="TreeGrafter"/>
</dbReference>
<sequence>MLRSRWMANWANRGPALRWVAPIVLIAGCFCAVCAHVLIEARHAALERAAQTATGLVAAIETDTIHNVESVALSIAGVVEGLKRPYIDQVSPELRQVLLFDRSTTARHLGGIMVIDETGEVHLDSRTLYPLSVNLSDRDYFQFHKGSASAGIYISRPYEDPITGQLSAGVSRRLSHPDGSFAGVVIGALRLEYFQNLFKDTFLGTDGLITLARADGTMLMRWPFQEHLLSWNLRSTELFRHFAQKRAGRYEVKIVPDGIDRLMVYGQIGELPLVVVVGQSLADIYASWRRYASIVSLLVAGLCAVTVTLAVYLARELKRRTDTEAELELRARTDELTGLSNRRHFNETLDREWGRAARAQEPLALLMLDIDHFKTYNDAYGHQAGDKLLQALGSAIKGSIRRPGDHGARYGGDEFSILLPGTEAEGAVRVAELVRACLAQTEPGEIRSAQRLSVGVACLTPKPEWQPDELIALADRALYRAKELGRNRTEIVERRSARPALRRQQGPHQAS</sequence>
<dbReference type="InterPro" id="IPR054327">
    <property type="entry name" value="His-kinase-like_sensor"/>
</dbReference>
<dbReference type="CDD" id="cd01949">
    <property type="entry name" value="GGDEF"/>
    <property type="match status" value="1"/>
</dbReference>
<evidence type="ECO:0000256" key="4">
    <source>
        <dbReference type="SAM" id="Phobius"/>
    </source>
</evidence>
<dbReference type="PANTHER" id="PTHR45138">
    <property type="entry name" value="REGULATORY COMPONENTS OF SENSORY TRANSDUCTION SYSTEM"/>
    <property type="match status" value="1"/>
</dbReference>
<dbReference type="RefSeq" id="WP_136963179.1">
    <property type="nucleotide sequence ID" value="NZ_CP039690.1"/>
</dbReference>
<dbReference type="Gene3D" id="3.30.70.270">
    <property type="match status" value="1"/>
</dbReference>
<evidence type="ECO:0000313" key="7">
    <source>
        <dbReference type="Proteomes" id="UP000298781"/>
    </source>
</evidence>
<dbReference type="SMART" id="SM00267">
    <property type="entry name" value="GGDEF"/>
    <property type="match status" value="1"/>
</dbReference>
<dbReference type="Gene3D" id="3.30.450.20">
    <property type="entry name" value="PAS domain"/>
    <property type="match status" value="2"/>
</dbReference>
<dbReference type="PROSITE" id="PS50887">
    <property type="entry name" value="GGDEF"/>
    <property type="match status" value="1"/>
</dbReference>
<dbReference type="SUPFAM" id="SSF55073">
    <property type="entry name" value="Nucleotide cyclase"/>
    <property type="match status" value="1"/>
</dbReference>
<dbReference type="CDD" id="cd12915">
    <property type="entry name" value="PDC2_DGC_like"/>
    <property type="match status" value="1"/>
</dbReference>
<feature type="transmembrane region" description="Helical" evidence="4">
    <location>
        <begin position="20"/>
        <end position="39"/>
    </location>
</feature>
<evidence type="ECO:0000256" key="3">
    <source>
        <dbReference type="SAM" id="MobiDB-lite"/>
    </source>
</evidence>
<keyword evidence="4" id="KW-0472">Membrane</keyword>
<dbReference type="NCBIfam" id="TIGR00254">
    <property type="entry name" value="GGDEF"/>
    <property type="match status" value="1"/>
</dbReference>
<dbReference type="InterPro" id="IPR043128">
    <property type="entry name" value="Rev_trsase/Diguanyl_cyclase"/>
</dbReference>
<comment type="catalytic activity">
    <reaction evidence="2">
        <text>2 GTP = 3',3'-c-di-GMP + 2 diphosphate</text>
        <dbReference type="Rhea" id="RHEA:24898"/>
        <dbReference type="ChEBI" id="CHEBI:33019"/>
        <dbReference type="ChEBI" id="CHEBI:37565"/>
        <dbReference type="ChEBI" id="CHEBI:58805"/>
        <dbReference type="EC" id="2.7.7.65"/>
    </reaction>
</comment>